<dbReference type="Pfam" id="PF11008">
    <property type="entry name" value="DUF2846"/>
    <property type="match status" value="1"/>
</dbReference>
<dbReference type="Proteomes" id="UP000267464">
    <property type="component" value="Unassembled WGS sequence"/>
</dbReference>
<evidence type="ECO:0000313" key="4">
    <source>
        <dbReference type="Proteomes" id="UP000267464"/>
    </source>
</evidence>
<evidence type="ECO:0000313" key="3">
    <source>
        <dbReference type="EMBL" id="RQP24507.1"/>
    </source>
</evidence>
<gene>
    <name evidence="3" type="ORF">DZC73_14580</name>
</gene>
<reference evidence="3 4" key="1">
    <citation type="submission" date="2018-08" db="EMBL/GenBank/DDBJ databases">
        <authorList>
            <person name="Khan S.A."/>
            <person name="Jeon C.O."/>
            <person name="Chun B.H."/>
            <person name="Jeong S.E."/>
        </authorList>
    </citation>
    <scope>NUCLEOTIDE SEQUENCE [LARGE SCALE GENOMIC DNA]</scope>
    <source>
        <strain evidence="3 4">S-16</strain>
    </source>
</reference>
<feature type="chain" id="PRO_5017989567" evidence="1">
    <location>
        <begin position="29"/>
        <end position="150"/>
    </location>
</feature>
<dbReference type="OrthoDB" id="8775745at2"/>
<accession>A0A3N7HQJ8</accession>
<evidence type="ECO:0000259" key="2">
    <source>
        <dbReference type="Pfam" id="PF11008"/>
    </source>
</evidence>
<dbReference type="RefSeq" id="WP_124541042.1">
    <property type="nucleotide sequence ID" value="NZ_QUSW01000003.1"/>
</dbReference>
<keyword evidence="4" id="KW-1185">Reference proteome</keyword>
<organism evidence="3 4">
    <name type="scientific">Piscinibacter terrae</name>
    <dbReference type="NCBI Taxonomy" id="2496871"/>
    <lineage>
        <taxon>Bacteria</taxon>
        <taxon>Pseudomonadati</taxon>
        <taxon>Pseudomonadota</taxon>
        <taxon>Betaproteobacteria</taxon>
        <taxon>Burkholderiales</taxon>
        <taxon>Sphaerotilaceae</taxon>
        <taxon>Piscinibacter</taxon>
    </lineage>
</organism>
<reference evidence="3 4" key="2">
    <citation type="submission" date="2018-12" db="EMBL/GenBank/DDBJ databases">
        <title>Rhizobacter gummiphilus sp. nov., a rubber-degrading bacterium isolated from the soil of a botanical garden in Japan.</title>
        <authorList>
            <person name="Shunsuke S.S."/>
        </authorList>
    </citation>
    <scope>NUCLEOTIDE SEQUENCE [LARGE SCALE GENOMIC DNA]</scope>
    <source>
        <strain evidence="3 4">S-16</strain>
    </source>
</reference>
<dbReference type="PIRSF" id="PIRSF012335">
    <property type="entry name" value="UCP012335"/>
    <property type="match status" value="1"/>
</dbReference>
<dbReference type="InterPro" id="IPR016596">
    <property type="entry name" value="UCP012335"/>
</dbReference>
<name>A0A3N7HQJ8_9BURK</name>
<dbReference type="InterPro" id="IPR022548">
    <property type="entry name" value="DUF2846"/>
</dbReference>
<keyword evidence="1" id="KW-0732">Signal</keyword>
<protein>
    <submittedName>
        <fullName evidence="3">DUF2846 domain-containing protein</fullName>
    </submittedName>
</protein>
<dbReference type="AlphaFoldDB" id="A0A3N7HQJ8"/>
<comment type="caution">
    <text evidence="3">The sequence shown here is derived from an EMBL/GenBank/DDBJ whole genome shotgun (WGS) entry which is preliminary data.</text>
</comment>
<dbReference type="PROSITE" id="PS51257">
    <property type="entry name" value="PROKAR_LIPOPROTEIN"/>
    <property type="match status" value="1"/>
</dbReference>
<dbReference type="EMBL" id="QUSW01000003">
    <property type="protein sequence ID" value="RQP24507.1"/>
    <property type="molecule type" value="Genomic_DNA"/>
</dbReference>
<evidence type="ECO:0000256" key="1">
    <source>
        <dbReference type="SAM" id="SignalP"/>
    </source>
</evidence>
<proteinExistence type="predicted"/>
<sequence>MKMQSFFRFAALVLVAFLTACASGPKHAEVASSIPGLKPDQGRVYLYRSNSMLGAAIQPNITINGKVMGESKPGGFFFVDLPAGPVEIATSTEVEKKLTFTLDAGQTRYVKTTIGFGLMVGRVYPELVDNAVGAKEITETSYTGTALTKR</sequence>
<feature type="domain" description="DUF2846" evidence="2">
    <location>
        <begin position="40"/>
        <end position="117"/>
    </location>
</feature>
<feature type="signal peptide" evidence="1">
    <location>
        <begin position="1"/>
        <end position="28"/>
    </location>
</feature>